<dbReference type="Pfam" id="PF00144">
    <property type="entry name" value="Beta-lactamase"/>
    <property type="match status" value="1"/>
</dbReference>
<comment type="similarity">
    <text evidence="1">Belongs to the class-A beta-lactamase family.</text>
</comment>
<keyword evidence="5" id="KW-1185">Reference proteome</keyword>
<dbReference type="GeneID" id="39591247"/>
<dbReference type="InterPro" id="IPR012338">
    <property type="entry name" value="Beta-lactam/transpept-like"/>
</dbReference>
<name>A0A427Y206_9TREE</name>
<keyword evidence="2" id="KW-0378">Hydrolase</keyword>
<evidence type="ECO:0000313" key="5">
    <source>
        <dbReference type="Proteomes" id="UP000279236"/>
    </source>
</evidence>
<dbReference type="GO" id="GO:0016787">
    <property type="term" value="F:hydrolase activity"/>
    <property type="evidence" value="ECO:0007669"/>
    <property type="project" value="UniProtKB-KW"/>
</dbReference>
<dbReference type="InterPro" id="IPR001466">
    <property type="entry name" value="Beta-lactam-related"/>
</dbReference>
<dbReference type="Gene3D" id="3.40.710.10">
    <property type="entry name" value="DD-peptidase/beta-lactamase superfamily"/>
    <property type="match status" value="1"/>
</dbReference>
<dbReference type="RefSeq" id="XP_028478559.1">
    <property type="nucleotide sequence ID" value="XM_028622107.1"/>
</dbReference>
<dbReference type="AlphaFoldDB" id="A0A427Y206"/>
<evidence type="ECO:0000313" key="4">
    <source>
        <dbReference type="EMBL" id="RSH85111.1"/>
    </source>
</evidence>
<evidence type="ECO:0000259" key="3">
    <source>
        <dbReference type="Pfam" id="PF00144"/>
    </source>
</evidence>
<feature type="domain" description="Beta-lactamase-related" evidence="3">
    <location>
        <begin position="62"/>
        <end position="390"/>
    </location>
</feature>
<dbReference type="InterPro" id="IPR050789">
    <property type="entry name" value="Diverse_Enzym_Activities"/>
</dbReference>
<evidence type="ECO:0000256" key="1">
    <source>
        <dbReference type="ARBA" id="ARBA00009009"/>
    </source>
</evidence>
<sequence length="414" mass="45161">MANSPPTVSAATKAKLDGILKKHVDSGLMPAATFAIATADPKAEPLYFKAEGDQVLGQPDKGQIDENTILQLMSMTKLVVSLSALQLVEAGKLTLDDPDLIAKYLPELGTLPILTAIEDGKAVEHKATKRITLRNLLTHTNGTGYDVMVPLLGEWVKLNNAGTIIATDLTVKSFELPLIFEPGEGWNYSLGLDWTGILIERVTGQSLEDYFQEHIFKPVGATTLTFTPKEDDYKRLQQVTTHDPTDHKLIIFPGIRDCTPGSAKGQASGGAGLYGTARDYLRVLQGVMASAKPGGIISPESFKLLFTNQLPEAPAGTFQGQSDFARFIPHISPELIDGGHLTHSLGGFVCKVDSPHGRKKDSMWWEGIYKTFYWMDPTTGVTGVFTTQLFAFGVPNEPFDLAFNELERAFYDSL</sequence>
<evidence type="ECO:0000256" key="2">
    <source>
        <dbReference type="ARBA" id="ARBA00022801"/>
    </source>
</evidence>
<reference evidence="4 5" key="1">
    <citation type="submission" date="2018-11" db="EMBL/GenBank/DDBJ databases">
        <title>Genome sequence of Apiotrichum porosum DSM 27194.</title>
        <authorList>
            <person name="Aliyu H."/>
            <person name="Gorte O."/>
            <person name="Ochsenreither K."/>
        </authorList>
    </citation>
    <scope>NUCLEOTIDE SEQUENCE [LARGE SCALE GENOMIC DNA]</scope>
    <source>
        <strain evidence="4 5">DSM 27194</strain>
    </source>
</reference>
<protein>
    <recommendedName>
        <fullName evidence="3">Beta-lactamase-related domain-containing protein</fullName>
    </recommendedName>
</protein>
<comment type="caution">
    <text evidence="4">The sequence shown here is derived from an EMBL/GenBank/DDBJ whole genome shotgun (WGS) entry which is preliminary data.</text>
</comment>
<dbReference type="SUPFAM" id="SSF56601">
    <property type="entry name" value="beta-lactamase/transpeptidase-like"/>
    <property type="match status" value="1"/>
</dbReference>
<dbReference type="Proteomes" id="UP000279236">
    <property type="component" value="Unassembled WGS sequence"/>
</dbReference>
<dbReference type="STRING" id="105984.A0A427Y206"/>
<proteinExistence type="inferred from homology"/>
<organism evidence="4 5">
    <name type="scientific">Apiotrichum porosum</name>
    <dbReference type="NCBI Taxonomy" id="105984"/>
    <lineage>
        <taxon>Eukaryota</taxon>
        <taxon>Fungi</taxon>
        <taxon>Dikarya</taxon>
        <taxon>Basidiomycota</taxon>
        <taxon>Agaricomycotina</taxon>
        <taxon>Tremellomycetes</taxon>
        <taxon>Trichosporonales</taxon>
        <taxon>Trichosporonaceae</taxon>
        <taxon>Apiotrichum</taxon>
    </lineage>
</organism>
<dbReference type="PANTHER" id="PTHR43283:SF17">
    <property type="entry name" value="(LOVD), PUTATIVE (AFU_ORTHOLOGUE AFUA_5G00920)-RELATED"/>
    <property type="match status" value="1"/>
</dbReference>
<accession>A0A427Y206</accession>
<dbReference type="EMBL" id="RSCE01000003">
    <property type="protein sequence ID" value="RSH85111.1"/>
    <property type="molecule type" value="Genomic_DNA"/>
</dbReference>
<dbReference type="OrthoDB" id="428260at2759"/>
<gene>
    <name evidence="4" type="ORF">EHS24_006704</name>
</gene>
<dbReference type="PANTHER" id="PTHR43283">
    <property type="entry name" value="BETA-LACTAMASE-RELATED"/>
    <property type="match status" value="1"/>
</dbReference>